<evidence type="ECO:0000256" key="1">
    <source>
        <dbReference type="SAM" id="SignalP"/>
    </source>
</evidence>
<proteinExistence type="predicted"/>
<keyword evidence="1" id="KW-0732">Signal</keyword>
<comment type="caution">
    <text evidence="2">The sequence shown here is derived from an EMBL/GenBank/DDBJ whole genome shotgun (WGS) entry which is preliminary data.</text>
</comment>
<sequence>MKKIIALILLTISLGNVTLSHTEASNFDSSDIENNLSAHTIRKTVTVFVGYGSFPPSYSSTYSYNDGLYKGILHESYSERRYGGGIGDKMYAWYVTYTGYVTSNSGNPISRVIVEE</sequence>
<organism evidence="2 3">
    <name type="scientific">Ruoffia tabacinasalis</name>
    <dbReference type="NCBI Taxonomy" id="87458"/>
    <lineage>
        <taxon>Bacteria</taxon>
        <taxon>Bacillati</taxon>
        <taxon>Bacillota</taxon>
        <taxon>Bacilli</taxon>
        <taxon>Lactobacillales</taxon>
        <taxon>Aerococcaceae</taxon>
        <taxon>Ruoffia</taxon>
    </lineage>
</organism>
<gene>
    <name evidence="2" type="ORF">HYQ42_05590</name>
</gene>
<keyword evidence="3" id="KW-1185">Reference proteome</keyword>
<protein>
    <recommendedName>
        <fullName evidence="4">DUF4879 domain-containing protein</fullName>
    </recommendedName>
</protein>
<feature type="signal peptide" evidence="1">
    <location>
        <begin position="1"/>
        <end position="22"/>
    </location>
</feature>
<accession>A0ABS0LJ00</accession>
<dbReference type="RefSeq" id="WP_197104365.1">
    <property type="nucleotide sequence ID" value="NZ_JACCEL010000011.1"/>
</dbReference>
<evidence type="ECO:0000313" key="2">
    <source>
        <dbReference type="EMBL" id="MBG9978255.1"/>
    </source>
</evidence>
<reference evidence="2 3" key="1">
    <citation type="submission" date="2020-07" db="EMBL/GenBank/DDBJ databases">
        <title>Facklamia lactis sp. nov., isolated from raw milk.</title>
        <authorList>
            <person name="Doll E.V."/>
            <person name="Huptas C."/>
            <person name="Staib L."/>
            <person name="Wenning M."/>
            <person name="Scherer S."/>
        </authorList>
    </citation>
    <scope>NUCLEOTIDE SEQUENCE [LARGE SCALE GENOMIC DNA]</scope>
    <source>
        <strain evidence="2 3">DSM 104272</strain>
    </source>
</reference>
<evidence type="ECO:0000313" key="3">
    <source>
        <dbReference type="Proteomes" id="UP000823401"/>
    </source>
</evidence>
<dbReference type="Proteomes" id="UP000823401">
    <property type="component" value="Unassembled WGS sequence"/>
</dbReference>
<evidence type="ECO:0008006" key="4">
    <source>
        <dbReference type="Google" id="ProtNLM"/>
    </source>
</evidence>
<feature type="chain" id="PRO_5045049771" description="DUF4879 domain-containing protein" evidence="1">
    <location>
        <begin position="23"/>
        <end position="116"/>
    </location>
</feature>
<name>A0ABS0LJ00_9LACT</name>
<dbReference type="EMBL" id="JACCEL010000011">
    <property type="protein sequence ID" value="MBG9978255.1"/>
    <property type="molecule type" value="Genomic_DNA"/>
</dbReference>